<feature type="compositionally biased region" description="Low complexity" evidence="1">
    <location>
        <begin position="56"/>
        <end position="70"/>
    </location>
</feature>
<dbReference type="Proteomes" id="UP001257060">
    <property type="component" value="Unassembled WGS sequence"/>
</dbReference>
<feature type="region of interest" description="Disordered" evidence="1">
    <location>
        <begin position="174"/>
        <end position="264"/>
    </location>
</feature>
<feature type="compositionally biased region" description="Acidic residues" evidence="1">
    <location>
        <begin position="71"/>
        <end position="81"/>
    </location>
</feature>
<protein>
    <submittedName>
        <fullName evidence="2">Pkd domain protein</fullName>
    </submittedName>
</protein>
<dbReference type="EMBL" id="JAMQOP010000002">
    <property type="protein sequence ID" value="MDS0299987.1"/>
    <property type="molecule type" value="Genomic_DNA"/>
</dbReference>
<feature type="compositionally biased region" description="Acidic residues" evidence="1">
    <location>
        <begin position="202"/>
        <end position="242"/>
    </location>
</feature>
<organism evidence="2 3">
    <name type="scientific">Halogeometricum salsisoli</name>
    <dbReference type="NCBI Taxonomy" id="2950536"/>
    <lineage>
        <taxon>Archaea</taxon>
        <taxon>Methanobacteriati</taxon>
        <taxon>Methanobacteriota</taxon>
        <taxon>Stenosarchaea group</taxon>
        <taxon>Halobacteria</taxon>
        <taxon>Halobacteriales</taxon>
        <taxon>Haloferacaceae</taxon>
        <taxon>Halogeometricum</taxon>
    </lineage>
</organism>
<keyword evidence="3" id="KW-1185">Reference proteome</keyword>
<evidence type="ECO:0000313" key="2">
    <source>
        <dbReference type="EMBL" id="MDS0299987.1"/>
    </source>
</evidence>
<comment type="caution">
    <text evidence="2">The sequence shown here is derived from an EMBL/GenBank/DDBJ whole genome shotgun (WGS) entry which is preliminary data.</text>
</comment>
<dbReference type="InterPro" id="IPR013783">
    <property type="entry name" value="Ig-like_fold"/>
</dbReference>
<dbReference type="Pfam" id="PF22352">
    <property type="entry name" value="K319L-like_PKD"/>
    <property type="match status" value="1"/>
</dbReference>
<dbReference type="Gene3D" id="2.60.40.10">
    <property type="entry name" value="Immunoglobulins"/>
    <property type="match status" value="1"/>
</dbReference>
<feature type="compositionally biased region" description="Polar residues" evidence="1">
    <location>
        <begin position="245"/>
        <end position="257"/>
    </location>
</feature>
<feature type="compositionally biased region" description="Polar residues" evidence="1">
    <location>
        <begin position="46"/>
        <end position="55"/>
    </location>
</feature>
<feature type="region of interest" description="Disordered" evidence="1">
    <location>
        <begin position="38"/>
        <end position="100"/>
    </location>
</feature>
<sequence>MNRQLTVVLVAVVGIVALAGGAFLFTGQSGGADVAPAANDAAAAVEQSTPTSQSNEPTEQPTPTDTTTESDTTDAGDADDESVARANEPPTADAGEDVTAREWTLTTLDATGSTDSDGDDANLTYEWTQVAGEEVELRGADTATPKFFPPESKLNTQLTFEVTVTDADGASATDTVVVTVTESRDDDKEEPTNASEDGNQTDVDDADSDGGQTAEDDSETSDDSTVDDGDSTVDDGDSDADDTSAKASNDTIAQATFGSDFDELSTEDAATVYELYLRQPDGDWDPASVQTREELAQEKYGDSFENLGFDARVDVQESFDAQFGDTGGALSKDEISQAKWGHDFRNVSVDSAGQIVELYDRQPWVNEDNKHMPTRGQLAYRIYDTSYDDPLDGLTREQRLDIERRYNAQFDTE</sequence>
<reference evidence="2 3" key="1">
    <citation type="submission" date="2022-06" db="EMBL/GenBank/DDBJ databases">
        <title>Halogeometricum sp. a new haloarchaeum isolate from saline soil.</title>
        <authorList>
            <person name="Strakova D."/>
            <person name="Galisteo C."/>
            <person name="Sanchez-Porro C."/>
            <person name="Ventosa A."/>
        </authorList>
    </citation>
    <scope>NUCLEOTIDE SEQUENCE [LARGE SCALE GENOMIC DNA]</scope>
    <source>
        <strain evidence="2 3">S1BR25-6</strain>
    </source>
</reference>
<name>A0ABU2GGP5_9EURY</name>
<dbReference type="RefSeq" id="WP_310924834.1">
    <property type="nucleotide sequence ID" value="NZ_JAMQOP010000002.1"/>
</dbReference>
<proteinExistence type="predicted"/>
<evidence type="ECO:0000256" key="1">
    <source>
        <dbReference type="SAM" id="MobiDB-lite"/>
    </source>
</evidence>
<accession>A0ABU2GGP5</accession>
<evidence type="ECO:0000313" key="3">
    <source>
        <dbReference type="Proteomes" id="UP001257060"/>
    </source>
</evidence>
<gene>
    <name evidence="2" type="ORF">NDI76_14665</name>
</gene>
<feature type="compositionally biased region" description="Polar residues" evidence="1">
    <location>
        <begin position="192"/>
        <end position="201"/>
    </location>
</feature>